<proteinExistence type="predicted"/>
<dbReference type="EMBL" id="UGKQ01000007">
    <property type="protein sequence ID" value="STS82604.1"/>
    <property type="molecule type" value="Genomic_DNA"/>
</dbReference>
<reference evidence="1 2" key="1">
    <citation type="submission" date="2018-06" db="EMBL/GenBank/DDBJ databases">
        <authorList>
            <consortium name="Pathogen Informatics"/>
            <person name="Doyle S."/>
        </authorList>
    </citation>
    <scope>NUCLEOTIDE SEQUENCE [LARGE SCALE GENOMIC DNA]</scope>
    <source>
        <strain evidence="1 2">NCTC9140</strain>
    </source>
</reference>
<dbReference type="AlphaFoldDB" id="A0A377TVD1"/>
<gene>
    <name evidence="1" type="ORF">NCTC9140_04355</name>
</gene>
<dbReference type="Proteomes" id="UP000254938">
    <property type="component" value="Unassembled WGS sequence"/>
</dbReference>
<accession>A0A377TVD1</accession>
<name>A0A377TVD1_KLEPN</name>
<evidence type="ECO:0000313" key="2">
    <source>
        <dbReference type="Proteomes" id="UP000254938"/>
    </source>
</evidence>
<organism evidence="1 2">
    <name type="scientific">Klebsiella pneumoniae</name>
    <dbReference type="NCBI Taxonomy" id="573"/>
    <lineage>
        <taxon>Bacteria</taxon>
        <taxon>Pseudomonadati</taxon>
        <taxon>Pseudomonadota</taxon>
        <taxon>Gammaproteobacteria</taxon>
        <taxon>Enterobacterales</taxon>
        <taxon>Enterobacteriaceae</taxon>
        <taxon>Klebsiella/Raoultella group</taxon>
        <taxon>Klebsiella</taxon>
        <taxon>Klebsiella pneumoniae complex</taxon>
    </lineage>
</organism>
<sequence length="70" mass="8439">MDNYQDVCSKLKQEDTRFIAGLAQLVKSRDIIFQMIKIYIETYFQIKKKKKLNIFSRSLSAREFTYHLQD</sequence>
<protein>
    <submittedName>
        <fullName evidence="1">Uncharacterized protein</fullName>
    </submittedName>
</protein>
<evidence type="ECO:0000313" key="1">
    <source>
        <dbReference type="EMBL" id="STS82604.1"/>
    </source>
</evidence>